<name>A0AAV4DBN8_9GAST</name>
<accession>A0AAV4DBN8</accession>
<keyword evidence="4" id="KW-1185">Reference proteome</keyword>
<gene>
    <name evidence="3" type="ORF">PoB_006811900</name>
</gene>
<evidence type="ECO:0000256" key="1">
    <source>
        <dbReference type="SAM" id="MobiDB-lite"/>
    </source>
</evidence>
<evidence type="ECO:0000313" key="4">
    <source>
        <dbReference type="Proteomes" id="UP000735302"/>
    </source>
</evidence>
<keyword evidence="2" id="KW-1133">Transmembrane helix</keyword>
<evidence type="ECO:0000256" key="2">
    <source>
        <dbReference type="SAM" id="Phobius"/>
    </source>
</evidence>
<feature type="region of interest" description="Disordered" evidence="1">
    <location>
        <begin position="110"/>
        <end position="152"/>
    </location>
</feature>
<proteinExistence type="predicted"/>
<sequence length="177" mass="19345">MRHYCLHTAIRLTDLQWYSLRSTHKLPFVRSWCGRKQVHTPQIGAAKTRAHNAMLLAEAALPLYPRSPYITILFIHTMGELIEKQTITTTTTTTIIIIIIIIIIICSSSSSSSSSSSNSRSSKSASKNSSNSGNDSCNSHNNSRNNNNNNNNNNNSCGIATAINIATTPGALTQQLQ</sequence>
<dbReference type="Proteomes" id="UP000735302">
    <property type="component" value="Unassembled WGS sequence"/>
</dbReference>
<evidence type="ECO:0000313" key="3">
    <source>
        <dbReference type="EMBL" id="GFO41614.1"/>
    </source>
</evidence>
<feature type="transmembrane region" description="Helical" evidence="2">
    <location>
        <begin position="86"/>
        <end position="105"/>
    </location>
</feature>
<dbReference type="AlphaFoldDB" id="A0AAV4DBN8"/>
<keyword evidence="2" id="KW-0812">Transmembrane</keyword>
<keyword evidence="2" id="KW-0472">Membrane</keyword>
<dbReference type="EMBL" id="BLXT01007705">
    <property type="protein sequence ID" value="GFO41614.1"/>
    <property type="molecule type" value="Genomic_DNA"/>
</dbReference>
<organism evidence="3 4">
    <name type="scientific">Plakobranchus ocellatus</name>
    <dbReference type="NCBI Taxonomy" id="259542"/>
    <lineage>
        <taxon>Eukaryota</taxon>
        <taxon>Metazoa</taxon>
        <taxon>Spiralia</taxon>
        <taxon>Lophotrochozoa</taxon>
        <taxon>Mollusca</taxon>
        <taxon>Gastropoda</taxon>
        <taxon>Heterobranchia</taxon>
        <taxon>Euthyneura</taxon>
        <taxon>Panpulmonata</taxon>
        <taxon>Sacoglossa</taxon>
        <taxon>Placobranchoidea</taxon>
        <taxon>Plakobranchidae</taxon>
        <taxon>Plakobranchus</taxon>
    </lineage>
</organism>
<reference evidence="3 4" key="1">
    <citation type="journal article" date="2021" name="Elife">
        <title>Chloroplast acquisition without the gene transfer in kleptoplastic sea slugs, Plakobranchus ocellatus.</title>
        <authorList>
            <person name="Maeda T."/>
            <person name="Takahashi S."/>
            <person name="Yoshida T."/>
            <person name="Shimamura S."/>
            <person name="Takaki Y."/>
            <person name="Nagai Y."/>
            <person name="Toyoda A."/>
            <person name="Suzuki Y."/>
            <person name="Arimoto A."/>
            <person name="Ishii H."/>
            <person name="Satoh N."/>
            <person name="Nishiyama T."/>
            <person name="Hasebe M."/>
            <person name="Maruyama T."/>
            <person name="Minagawa J."/>
            <person name="Obokata J."/>
            <person name="Shigenobu S."/>
        </authorList>
    </citation>
    <scope>NUCLEOTIDE SEQUENCE [LARGE SCALE GENOMIC DNA]</scope>
</reference>
<comment type="caution">
    <text evidence="3">The sequence shown here is derived from an EMBL/GenBank/DDBJ whole genome shotgun (WGS) entry which is preliminary data.</text>
</comment>
<protein>
    <submittedName>
        <fullName evidence="3">Uncharacterized protein</fullName>
    </submittedName>
</protein>